<gene>
    <name evidence="2" type="ORF">WBA_LOCUS10602</name>
    <name evidence="1" type="ORF">WUBG_07084</name>
</gene>
<evidence type="ECO:0000313" key="1">
    <source>
        <dbReference type="EMBL" id="EJW82006.1"/>
    </source>
</evidence>
<organism evidence="1 3">
    <name type="scientific">Wuchereria bancrofti</name>
    <dbReference type="NCBI Taxonomy" id="6293"/>
    <lineage>
        <taxon>Eukaryota</taxon>
        <taxon>Metazoa</taxon>
        <taxon>Ecdysozoa</taxon>
        <taxon>Nematoda</taxon>
        <taxon>Chromadorea</taxon>
        <taxon>Rhabditida</taxon>
        <taxon>Spirurina</taxon>
        <taxon>Spiruromorpha</taxon>
        <taxon>Filarioidea</taxon>
        <taxon>Onchocercidae</taxon>
        <taxon>Wuchereria</taxon>
    </lineage>
</organism>
<dbReference type="Proteomes" id="UP000270924">
    <property type="component" value="Unassembled WGS sequence"/>
</dbReference>
<reference evidence="3" key="2">
    <citation type="submission" date="2012-08" db="EMBL/GenBank/DDBJ databases">
        <title>The Genome Sequence of Wuchereria bancrofti.</title>
        <authorList>
            <person name="Nutman T.B."/>
            <person name="Fink D.L."/>
            <person name="Russ C."/>
            <person name="Young S."/>
            <person name="Zeng Q."/>
            <person name="Koehrsen M."/>
            <person name="Alvarado L."/>
            <person name="Berlin A."/>
            <person name="Chapman S.B."/>
            <person name="Chen Z."/>
            <person name="Freedman E."/>
            <person name="Gellesch M."/>
            <person name="Goldberg J."/>
            <person name="Griggs A."/>
            <person name="Gujja S."/>
            <person name="Heilman E.R."/>
            <person name="Heiman D."/>
            <person name="Hepburn T."/>
            <person name="Howarth C."/>
            <person name="Jen D."/>
            <person name="Larson L."/>
            <person name="Lewis B."/>
            <person name="Mehta T."/>
            <person name="Park D."/>
            <person name="Pearson M."/>
            <person name="Roberts A."/>
            <person name="Saif S."/>
            <person name="Shea T."/>
            <person name="Shenoy N."/>
            <person name="Sisk P."/>
            <person name="Stolte C."/>
            <person name="Sykes S."/>
            <person name="Walk T."/>
            <person name="White J."/>
            <person name="Yandava C."/>
            <person name="Haas B."/>
            <person name="Henn M.R."/>
            <person name="Nusbaum C."/>
            <person name="Birren B."/>
        </authorList>
    </citation>
    <scope>NUCLEOTIDE SEQUENCE [LARGE SCALE GENOMIC DNA]</scope>
    <source>
        <strain evidence="3">NA</strain>
    </source>
</reference>
<keyword evidence="4" id="KW-1185">Reference proteome</keyword>
<evidence type="ECO:0000313" key="2">
    <source>
        <dbReference type="EMBL" id="VDM19497.1"/>
    </source>
</evidence>
<protein>
    <submittedName>
        <fullName evidence="1">Uncharacterized protein</fullName>
    </submittedName>
</protein>
<reference evidence="1" key="1">
    <citation type="submission" date="2012-08" db="EMBL/GenBank/DDBJ databases">
        <title>The Genome Sequence of Wuchereria bancrofti.</title>
        <authorList>
            <consortium name="The Broad Institute Genome Sequencing Platform"/>
            <consortium name="Broad Institute Genome Sequencing Center for Infectious Disease"/>
            <person name="Nutman T.B."/>
            <person name="Fink D.L."/>
            <person name="Russ C."/>
            <person name="Young S."/>
            <person name="Zeng Q."/>
            <person name="Koehrsen M."/>
            <person name="Alvarado L."/>
            <person name="Berlin A."/>
            <person name="Borenstein D."/>
            <person name="Chapman S.B."/>
            <person name="Chen Z."/>
            <person name="Engels R."/>
            <person name="Freedman E."/>
            <person name="Gellesch M."/>
            <person name="Goldberg J."/>
            <person name="Griggs A."/>
            <person name="Gujja S."/>
            <person name="Heilman E.R."/>
            <person name="Heiman D."/>
            <person name="Hepburn T."/>
            <person name="Howarth C."/>
            <person name="Jen D."/>
            <person name="Larson L."/>
            <person name="Lewis B."/>
            <person name="Mehta T."/>
            <person name="Park D."/>
            <person name="Pearson M."/>
            <person name="Richards J."/>
            <person name="Roberts A."/>
            <person name="Saif S."/>
            <person name="Shea T."/>
            <person name="Shenoy N."/>
            <person name="Sisk P."/>
            <person name="Stolte C."/>
            <person name="Sykes S."/>
            <person name="Walk T."/>
            <person name="White J."/>
            <person name="Yandava C."/>
            <person name="Haas B."/>
            <person name="Henn M.R."/>
            <person name="Nusbaum C."/>
            <person name="Birren B."/>
        </authorList>
    </citation>
    <scope>NUCLEOTIDE SEQUENCE</scope>
</reference>
<accession>J9EHP5</accession>
<name>J9EHP5_WUCBA</name>
<dbReference type="InParanoid" id="J9EHP5"/>
<dbReference type="OMA" id="ACCAGCC"/>
<sequence>MDELGDYDLQNYFKMSTQKLIKLLAIIDRVFNVLYQYPPQQTYSGPGYSYPSQPQQSYYPNQPQPTFGYGYGQQPTIIQTTAPPRNSGYDSSKCCLWALLACCCGCCLAECCD</sequence>
<dbReference type="EMBL" id="ADBV01003191">
    <property type="protein sequence ID" value="EJW82006.1"/>
    <property type="molecule type" value="Genomic_DNA"/>
</dbReference>
<dbReference type="AlphaFoldDB" id="J9EHP5"/>
<dbReference type="Proteomes" id="UP000004810">
    <property type="component" value="Unassembled WGS sequence"/>
</dbReference>
<proteinExistence type="predicted"/>
<reference evidence="2 4" key="3">
    <citation type="submission" date="2018-11" db="EMBL/GenBank/DDBJ databases">
        <authorList>
            <consortium name="Pathogen Informatics"/>
        </authorList>
    </citation>
    <scope>NUCLEOTIDE SEQUENCE [LARGE SCALE GENOMIC DNA]</scope>
</reference>
<evidence type="ECO:0000313" key="4">
    <source>
        <dbReference type="Proteomes" id="UP000270924"/>
    </source>
</evidence>
<dbReference type="EMBL" id="UYWW01012192">
    <property type="protein sequence ID" value="VDM19497.1"/>
    <property type="molecule type" value="Genomic_DNA"/>
</dbReference>
<evidence type="ECO:0000313" key="3">
    <source>
        <dbReference type="Proteomes" id="UP000004810"/>
    </source>
</evidence>